<evidence type="ECO:0000256" key="1">
    <source>
        <dbReference type="SAM" id="MobiDB-lite"/>
    </source>
</evidence>
<dbReference type="InParanoid" id="A0A177CK11"/>
<reference evidence="2 3" key="1">
    <citation type="submission" date="2016-05" db="EMBL/GenBank/DDBJ databases">
        <title>Comparative analysis of secretome profiles of manganese(II)-oxidizing ascomycete fungi.</title>
        <authorList>
            <consortium name="DOE Joint Genome Institute"/>
            <person name="Zeiner C.A."/>
            <person name="Purvine S.O."/>
            <person name="Zink E.M."/>
            <person name="Wu S."/>
            <person name="Pasa-Tolic L."/>
            <person name="Chaput D.L."/>
            <person name="Haridas S."/>
            <person name="Grigoriev I.V."/>
            <person name="Santelli C.M."/>
            <person name="Hansel C.M."/>
        </authorList>
    </citation>
    <scope>NUCLEOTIDE SEQUENCE [LARGE SCALE GENOMIC DNA]</scope>
    <source>
        <strain evidence="2 3">AP3s5-JAC2a</strain>
    </source>
</reference>
<evidence type="ECO:0000313" key="2">
    <source>
        <dbReference type="EMBL" id="OAG07864.1"/>
    </source>
</evidence>
<sequence>MSLISTPATTPPVPASKPGLAVQAAALMQQILSSKPEGWKPSPEWVSSSEIAVHLSLWTVTCDEWISAWQNVLKTKQRDKVRMAYGSENPYAWSGLETQGAMKTDEQQGAVARGKLPGPVPSRQVDEGSGASAGAPSERVPVKAILHARPETLVRVYGASSPSPSLGAPGTHAYVPADPAAEQLFVPYADSPTLPQVLAVGREVRRRRGKAASVHATSSPAPLTSDPAVVTALNAQAGTVAPLPDAQKYTSAVATGPEIPAPSEDGGFVLRNFRYRSLAELEQAVAYSAHPRNERASMWGRIVRRMRG</sequence>
<proteinExistence type="predicted"/>
<dbReference type="GeneID" id="28768153"/>
<feature type="region of interest" description="Disordered" evidence="1">
    <location>
        <begin position="102"/>
        <end position="137"/>
    </location>
</feature>
<dbReference type="EMBL" id="KV441550">
    <property type="protein sequence ID" value="OAG07864.1"/>
    <property type="molecule type" value="Genomic_DNA"/>
</dbReference>
<keyword evidence="3" id="KW-1185">Reference proteome</keyword>
<dbReference type="Proteomes" id="UP000077069">
    <property type="component" value="Unassembled WGS sequence"/>
</dbReference>
<dbReference type="AlphaFoldDB" id="A0A177CK11"/>
<dbReference type="RefSeq" id="XP_018038229.1">
    <property type="nucleotide sequence ID" value="XM_018184667.1"/>
</dbReference>
<organism evidence="2 3">
    <name type="scientific">Paraphaeosphaeria sporulosa</name>
    <dbReference type="NCBI Taxonomy" id="1460663"/>
    <lineage>
        <taxon>Eukaryota</taxon>
        <taxon>Fungi</taxon>
        <taxon>Dikarya</taxon>
        <taxon>Ascomycota</taxon>
        <taxon>Pezizomycotina</taxon>
        <taxon>Dothideomycetes</taxon>
        <taxon>Pleosporomycetidae</taxon>
        <taxon>Pleosporales</taxon>
        <taxon>Massarineae</taxon>
        <taxon>Didymosphaeriaceae</taxon>
        <taxon>Paraphaeosphaeria</taxon>
    </lineage>
</organism>
<gene>
    <name evidence="2" type="ORF">CC84DRAFT_1256831</name>
</gene>
<dbReference type="OrthoDB" id="2121326at2759"/>
<protein>
    <submittedName>
        <fullName evidence="2">Uncharacterized protein</fullName>
    </submittedName>
</protein>
<evidence type="ECO:0000313" key="3">
    <source>
        <dbReference type="Proteomes" id="UP000077069"/>
    </source>
</evidence>
<name>A0A177CK11_9PLEO</name>
<accession>A0A177CK11</accession>